<evidence type="ECO:0000313" key="3">
    <source>
        <dbReference type="EMBL" id="ETV85427.1"/>
    </source>
</evidence>
<dbReference type="AlphaFoldDB" id="W4H0I5"/>
<organism evidence="3">
    <name type="scientific">Aphanomyces astaci</name>
    <name type="common">Crayfish plague agent</name>
    <dbReference type="NCBI Taxonomy" id="112090"/>
    <lineage>
        <taxon>Eukaryota</taxon>
        <taxon>Sar</taxon>
        <taxon>Stramenopiles</taxon>
        <taxon>Oomycota</taxon>
        <taxon>Saprolegniomycetes</taxon>
        <taxon>Saprolegniales</taxon>
        <taxon>Verrucalvaceae</taxon>
        <taxon>Aphanomyces</taxon>
    </lineage>
</organism>
<dbReference type="EMBL" id="KI913118">
    <property type="protein sequence ID" value="ETV85427.1"/>
    <property type="molecule type" value="Genomic_DNA"/>
</dbReference>
<dbReference type="GeneID" id="20805162"/>
<feature type="chain" id="PRO_5004842904" evidence="2">
    <location>
        <begin position="17"/>
        <end position="172"/>
    </location>
</feature>
<feature type="transmembrane region" description="Helical" evidence="1">
    <location>
        <begin position="33"/>
        <end position="56"/>
    </location>
</feature>
<dbReference type="RefSeq" id="XP_009825445.1">
    <property type="nucleotide sequence ID" value="XM_009827143.1"/>
</dbReference>
<proteinExistence type="predicted"/>
<gene>
    <name evidence="3" type="ORF">H257_03166</name>
</gene>
<keyword evidence="1" id="KW-0472">Membrane</keyword>
<protein>
    <submittedName>
        <fullName evidence="3">Uncharacterized protein</fullName>
    </submittedName>
</protein>
<sequence length="172" mass="18843">MATAVLGLCLVHAAVAARSDEAPPLYLRTTVDIVLVVAGMAFAMVGTGIFVAYVSITSSRRTKALTTAASTQSTHGDSGAHANDMPLLSDLDLYHVDPRNDVAPLYPHQLLRRETPLLERCGSSTVSDYQMANETELKPLTFEVETQRFNVQMRSAHPIQTADRRFNIKLKD</sequence>
<keyword evidence="1" id="KW-1133">Transmembrane helix</keyword>
<reference evidence="3" key="1">
    <citation type="submission" date="2013-12" db="EMBL/GenBank/DDBJ databases">
        <title>The Genome Sequence of Aphanomyces astaci APO3.</title>
        <authorList>
            <consortium name="The Broad Institute Genomics Platform"/>
            <person name="Russ C."/>
            <person name="Tyler B."/>
            <person name="van West P."/>
            <person name="Dieguez-Uribeondo J."/>
            <person name="Young S.K."/>
            <person name="Zeng Q."/>
            <person name="Gargeya S."/>
            <person name="Fitzgerald M."/>
            <person name="Abouelleil A."/>
            <person name="Alvarado L."/>
            <person name="Chapman S.B."/>
            <person name="Gainer-Dewar J."/>
            <person name="Goldberg J."/>
            <person name="Griggs A."/>
            <person name="Gujja S."/>
            <person name="Hansen M."/>
            <person name="Howarth C."/>
            <person name="Imamovic A."/>
            <person name="Ireland A."/>
            <person name="Larimer J."/>
            <person name="McCowan C."/>
            <person name="Murphy C."/>
            <person name="Pearson M."/>
            <person name="Poon T.W."/>
            <person name="Priest M."/>
            <person name="Roberts A."/>
            <person name="Saif S."/>
            <person name="Shea T."/>
            <person name="Sykes S."/>
            <person name="Wortman J."/>
            <person name="Nusbaum C."/>
            <person name="Birren B."/>
        </authorList>
    </citation>
    <scope>NUCLEOTIDE SEQUENCE [LARGE SCALE GENOMIC DNA]</scope>
    <source>
        <strain evidence="3">APO3</strain>
    </source>
</reference>
<dbReference type="OrthoDB" id="78125at2759"/>
<feature type="signal peptide" evidence="2">
    <location>
        <begin position="1"/>
        <end position="16"/>
    </location>
</feature>
<keyword evidence="2" id="KW-0732">Signal</keyword>
<evidence type="ECO:0000256" key="2">
    <source>
        <dbReference type="SAM" id="SignalP"/>
    </source>
</evidence>
<name>W4H0I5_APHAT</name>
<dbReference type="VEuPathDB" id="FungiDB:H257_03166"/>
<evidence type="ECO:0000256" key="1">
    <source>
        <dbReference type="SAM" id="Phobius"/>
    </source>
</evidence>
<keyword evidence="1" id="KW-0812">Transmembrane</keyword>
<accession>W4H0I5</accession>